<feature type="domain" description="NTP pyrophosphohydrolase MazG-like" evidence="5">
    <location>
        <begin position="162"/>
        <end position="224"/>
    </location>
</feature>
<dbReference type="PANTHER" id="PTHR30522:SF0">
    <property type="entry name" value="NUCLEOSIDE TRIPHOSPHATE PYROPHOSPHOHYDROLASE"/>
    <property type="match status" value="1"/>
</dbReference>
<dbReference type="AlphaFoldDB" id="F2IGV2"/>
<dbReference type="GO" id="GO:0046061">
    <property type="term" value="P:dATP catabolic process"/>
    <property type="evidence" value="ECO:0007669"/>
    <property type="project" value="TreeGrafter"/>
</dbReference>
<keyword evidence="7" id="KW-1185">Reference proteome</keyword>
<evidence type="ECO:0000313" key="6">
    <source>
        <dbReference type="EMBL" id="AEA44733.1"/>
    </source>
</evidence>
<dbReference type="GO" id="GO:0047693">
    <property type="term" value="F:ATP diphosphatase activity"/>
    <property type="evidence" value="ECO:0007669"/>
    <property type="project" value="UniProtKB-EC"/>
</dbReference>
<dbReference type="Proteomes" id="UP000007463">
    <property type="component" value="Chromosome"/>
</dbReference>
<feature type="domain" description="NTP pyrophosphohydrolase MazG-like" evidence="5">
    <location>
        <begin position="30"/>
        <end position="102"/>
    </location>
</feature>
<evidence type="ECO:0000256" key="1">
    <source>
        <dbReference type="ARBA" id="ARBA00052141"/>
    </source>
</evidence>
<dbReference type="InterPro" id="IPR048011">
    <property type="entry name" value="NTP-PPase_MazG-like_C"/>
</dbReference>
<dbReference type="GO" id="GO:0046081">
    <property type="term" value="P:dUTP catabolic process"/>
    <property type="evidence" value="ECO:0007669"/>
    <property type="project" value="TreeGrafter"/>
</dbReference>
<dbReference type="Pfam" id="PF03819">
    <property type="entry name" value="MazG"/>
    <property type="match status" value="2"/>
</dbReference>
<dbReference type="SUPFAM" id="SSF101386">
    <property type="entry name" value="all-alpha NTP pyrophosphatases"/>
    <property type="match status" value="2"/>
</dbReference>
<dbReference type="STRING" id="755732.Fluta_2753"/>
<protein>
    <recommendedName>
        <fullName evidence="4">Nucleoside triphosphate pyrophosphohydrolase</fullName>
        <ecNumber evidence="3">3.6.1.8</ecNumber>
    </recommendedName>
</protein>
<sequence>MNQDPRLVAFERLLIIMDELREKCPWDKKQTIQSLRHLTIEETYELADSIQANDMNGIKGELGDLFLHLVFYSKIGSELGAFDVTSVLNGICDKLINRHPHIYGDVTADSEEEVKANWEKIKLQEGKKSVLEGVPNTLPALIKAMRIQEKVKGIGFEWSELEDVKNKVIEEFSELHEAQLNKDSDQILDEFGDVLFSLVNYARFIDVNPEDALESTNQKFKARFQKMEDLIRDDAQNMSEMSLDEMDIYWEKAKKILRKN</sequence>
<organism evidence="6 7">
    <name type="scientific">Fluviicola taffensis (strain DSM 16823 / NCIMB 13979 / RW262)</name>
    <dbReference type="NCBI Taxonomy" id="755732"/>
    <lineage>
        <taxon>Bacteria</taxon>
        <taxon>Pseudomonadati</taxon>
        <taxon>Bacteroidota</taxon>
        <taxon>Flavobacteriia</taxon>
        <taxon>Flavobacteriales</taxon>
        <taxon>Crocinitomicaceae</taxon>
        <taxon>Fluviicola</taxon>
    </lineage>
</organism>
<dbReference type="InterPro" id="IPR004518">
    <property type="entry name" value="MazG-like_dom"/>
</dbReference>
<dbReference type="InterPro" id="IPR048015">
    <property type="entry name" value="NTP-PPase_MazG-like_N"/>
</dbReference>
<reference evidence="7" key="2">
    <citation type="submission" date="2011-02" db="EMBL/GenBank/DDBJ databases">
        <title>The complete genome of Fluviicola taffensis DSM 16823.</title>
        <authorList>
            <consortium name="US DOE Joint Genome Institute (JGI-PGF)"/>
            <person name="Lucas S."/>
            <person name="Copeland A."/>
            <person name="Lapidus A."/>
            <person name="Bruce D."/>
            <person name="Goodwin L."/>
            <person name="Pitluck S."/>
            <person name="Kyrpides N."/>
            <person name="Mavromatis K."/>
            <person name="Ivanova N."/>
            <person name="Mikhailova N."/>
            <person name="Pagani I."/>
            <person name="Chertkov O."/>
            <person name="Detter J.C."/>
            <person name="Han C."/>
            <person name="Tapia R."/>
            <person name="Land M."/>
            <person name="Hauser L."/>
            <person name="Markowitz V."/>
            <person name="Cheng J.-F."/>
            <person name="Hugenholtz P."/>
            <person name="Woyke T."/>
            <person name="Wu D."/>
            <person name="Tindall B."/>
            <person name="Pomrenke H.G."/>
            <person name="Brambilla E."/>
            <person name="Klenk H.-P."/>
            <person name="Eisen J.A."/>
        </authorList>
    </citation>
    <scope>NUCLEOTIDE SEQUENCE [LARGE SCALE GENOMIC DNA]</scope>
    <source>
        <strain evidence="7">DSM 16823 / RW262 / RW262</strain>
    </source>
</reference>
<evidence type="ECO:0000259" key="5">
    <source>
        <dbReference type="Pfam" id="PF03819"/>
    </source>
</evidence>
<dbReference type="KEGG" id="fte:Fluta_2753"/>
<dbReference type="Gene3D" id="1.10.287.1080">
    <property type="entry name" value="MazG-like"/>
    <property type="match status" value="2"/>
</dbReference>
<dbReference type="CDD" id="cd11528">
    <property type="entry name" value="NTP-PPase_MazG_Nterm"/>
    <property type="match status" value="1"/>
</dbReference>
<name>F2IGV2_FLUTR</name>
<dbReference type="FunFam" id="1.10.287.1080:FF:000003">
    <property type="entry name" value="Nucleoside triphosphate pyrophosphohydrolase"/>
    <property type="match status" value="1"/>
</dbReference>
<dbReference type="NCBIfam" id="NF007113">
    <property type="entry name" value="PRK09562.1"/>
    <property type="match status" value="1"/>
</dbReference>
<evidence type="ECO:0000313" key="7">
    <source>
        <dbReference type="Proteomes" id="UP000007463"/>
    </source>
</evidence>
<comment type="catalytic activity">
    <reaction evidence="1">
        <text>ATP + H2O = AMP + diphosphate + H(+)</text>
        <dbReference type="Rhea" id="RHEA:14245"/>
        <dbReference type="ChEBI" id="CHEBI:15377"/>
        <dbReference type="ChEBI" id="CHEBI:15378"/>
        <dbReference type="ChEBI" id="CHEBI:30616"/>
        <dbReference type="ChEBI" id="CHEBI:33019"/>
        <dbReference type="ChEBI" id="CHEBI:456215"/>
        <dbReference type="EC" id="3.6.1.8"/>
    </reaction>
</comment>
<dbReference type="GO" id="GO:0046076">
    <property type="term" value="P:dTTP catabolic process"/>
    <property type="evidence" value="ECO:0007669"/>
    <property type="project" value="TreeGrafter"/>
</dbReference>
<dbReference type="InterPro" id="IPR011551">
    <property type="entry name" value="NTP_PyrPHydrolase_MazG"/>
</dbReference>
<comment type="similarity">
    <text evidence="2">Belongs to the nucleoside triphosphate pyrophosphohydrolase family.</text>
</comment>
<dbReference type="OrthoDB" id="9808939at2"/>
<dbReference type="EC" id="3.6.1.8" evidence="3"/>
<dbReference type="RefSeq" id="WP_013687502.1">
    <property type="nucleotide sequence ID" value="NC_015321.1"/>
</dbReference>
<dbReference type="FunFam" id="1.10.287.1080:FF:000001">
    <property type="entry name" value="Nucleoside triphosphate pyrophosphohydrolase"/>
    <property type="match status" value="1"/>
</dbReference>
<dbReference type="CDD" id="cd11529">
    <property type="entry name" value="NTP-PPase_MazG_Cterm"/>
    <property type="match status" value="1"/>
</dbReference>
<evidence type="ECO:0000256" key="3">
    <source>
        <dbReference type="ARBA" id="ARBA00066372"/>
    </source>
</evidence>
<proteinExistence type="inferred from homology"/>
<dbReference type="HOGENOM" id="CLU_038356_0_1_10"/>
<dbReference type="EMBL" id="CP002542">
    <property type="protein sequence ID" value="AEA44733.1"/>
    <property type="molecule type" value="Genomic_DNA"/>
</dbReference>
<evidence type="ECO:0000256" key="2">
    <source>
        <dbReference type="ARBA" id="ARBA00061115"/>
    </source>
</evidence>
<evidence type="ECO:0000256" key="4">
    <source>
        <dbReference type="ARBA" id="ARBA00074799"/>
    </source>
</evidence>
<dbReference type="GO" id="GO:0006950">
    <property type="term" value="P:response to stress"/>
    <property type="evidence" value="ECO:0007669"/>
    <property type="project" value="UniProtKB-ARBA"/>
</dbReference>
<reference evidence="6 7" key="1">
    <citation type="journal article" date="2011" name="Stand. Genomic Sci.">
        <title>Complete genome sequence of the gliding freshwater bacterium Fluviicola taffensis type strain (RW262).</title>
        <authorList>
            <person name="Woyke T."/>
            <person name="Chertkov O."/>
            <person name="Lapidus A."/>
            <person name="Nolan M."/>
            <person name="Lucas S."/>
            <person name="Del Rio T.G."/>
            <person name="Tice H."/>
            <person name="Cheng J.F."/>
            <person name="Tapia R."/>
            <person name="Han C."/>
            <person name="Goodwin L."/>
            <person name="Pitluck S."/>
            <person name="Liolios K."/>
            <person name="Pagani I."/>
            <person name="Ivanova N."/>
            <person name="Huntemann M."/>
            <person name="Mavromatis K."/>
            <person name="Mikhailova N."/>
            <person name="Pati A."/>
            <person name="Chen A."/>
            <person name="Palaniappan K."/>
            <person name="Land M."/>
            <person name="Hauser L."/>
            <person name="Brambilla E.M."/>
            <person name="Rohde M."/>
            <person name="Mwirichia R."/>
            <person name="Sikorski J."/>
            <person name="Tindall B.J."/>
            <person name="Goker M."/>
            <person name="Bristow J."/>
            <person name="Eisen J.A."/>
            <person name="Markowitz V."/>
            <person name="Hugenholtz P."/>
            <person name="Klenk H.P."/>
            <person name="Kyrpides N.C."/>
        </authorList>
    </citation>
    <scope>NUCLEOTIDE SEQUENCE [LARGE SCALE GENOMIC DNA]</scope>
    <source>
        <strain evidence="7">DSM 16823 / RW262 / RW262</strain>
    </source>
</reference>
<dbReference type="GO" id="GO:0046052">
    <property type="term" value="P:UTP catabolic process"/>
    <property type="evidence" value="ECO:0007669"/>
    <property type="project" value="TreeGrafter"/>
</dbReference>
<dbReference type="GO" id="GO:0006203">
    <property type="term" value="P:dGTP catabolic process"/>
    <property type="evidence" value="ECO:0007669"/>
    <property type="project" value="TreeGrafter"/>
</dbReference>
<accession>F2IGV2</accession>
<dbReference type="NCBIfam" id="TIGR00444">
    <property type="entry name" value="mazG"/>
    <property type="match status" value="1"/>
</dbReference>
<dbReference type="PANTHER" id="PTHR30522">
    <property type="entry name" value="NUCLEOSIDE TRIPHOSPHATE PYROPHOSPHOHYDROLASE"/>
    <property type="match status" value="1"/>
</dbReference>
<gene>
    <name evidence="6" type="ordered locus">Fluta_2753</name>
</gene>
<dbReference type="GO" id="GO:0046047">
    <property type="term" value="P:TTP catabolic process"/>
    <property type="evidence" value="ECO:0007669"/>
    <property type="project" value="TreeGrafter"/>
</dbReference>
<dbReference type="eggNOG" id="COG3956">
    <property type="taxonomic scope" value="Bacteria"/>
</dbReference>